<dbReference type="SUPFAM" id="SSF54292">
    <property type="entry name" value="2Fe-2S ferredoxin-like"/>
    <property type="match status" value="1"/>
</dbReference>
<dbReference type="InterPro" id="IPR051452">
    <property type="entry name" value="Diverse_Oxidoreductases"/>
</dbReference>
<dbReference type="STRING" id="452637.Oter_2803"/>
<dbReference type="RefSeq" id="WP_012375619.1">
    <property type="nucleotide sequence ID" value="NC_010571.1"/>
</dbReference>
<dbReference type="Pfam" id="PF00111">
    <property type="entry name" value="Fer2"/>
    <property type="match status" value="1"/>
</dbReference>
<organism evidence="7 8">
    <name type="scientific">Opitutus terrae (strain DSM 11246 / JCM 15787 / PB90-1)</name>
    <dbReference type="NCBI Taxonomy" id="452637"/>
    <lineage>
        <taxon>Bacteria</taxon>
        <taxon>Pseudomonadati</taxon>
        <taxon>Verrucomicrobiota</taxon>
        <taxon>Opitutia</taxon>
        <taxon>Opitutales</taxon>
        <taxon>Opitutaceae</taxon>
        <taxon>Opitutus</taxon>
    </lineage>
</organism>
<dbReference type="GO" id="GO:0016491">
    <property type="term" value="F:oxidoreductase activity"/>
    <property type="evidence" value="ECO:0007669"/>
    <property type="project" value="UniProtKB-KW"/>
</dbReference>
<dbReference type="InterPro" id="IPR036010">
    <property type="entry name" value="2Fe-2S_ferredoxin-like_sf"/>
</dbReference>
<dbReference type="PROSITE" id="PS00197">
    <property type="entry name" value="2FE2S_FER_1"/>
    <property type="match status" value="1"/>
</dbReference>
<name>B1ZW70_OPITP</name>
<dbReference type="PANTHER" id="PTHR44379:SF2">
    <property type="entry name" value="BLR6218 PROTEIN"/>
    <property type="match status" value="1"/>
</dbReference>
<dbReference type="AlphaFoldDB" id="B1ZW70"/>
<evidence type="ECO:0000259" key="6">
    <source>
        <dbReference type="PROSITE" id="PS51085"/>
    </source>
</evidence>
<evidence type="ECO:0000313" key="8">
    <source>
        <dbReference type="Proteomes" id="UP000007013"/>
    </source>
</evidence>
<evidence type="ECO:0000313" key="7">
    <source>
        <dbReference type="EMBL" id="ACB76084.1"/>
    </source>
</evidence>
<dbReference type="OrthoDB" id="9796880at2"/>
<keyword evidence="2" id="KW-0479">Metal-binding</keyword>
<keyword evidence="5" id="KW-0411">Iron-sulfur</keyword>
<dbReference type="PANTHER" id="PTHR44379">
    <property type="entry name" value="OXIDOREDUCTASE WITH IRON-SULFUR SUBUNIT"/>
    <property type="match status" value="1"/>
</dbReference>
<dbReference type="InterPro" id="IPR002888">
    <property type="entry name" value="2Fe-2S-bd"/>
</dbReference>
<feature type="domain" description="2Fe-2S ferredoxin-type" evidence="6">
    <location>
        <begin position="2"/>
        <end position="78"/>
    </location>
</feature>
<keyword evidence="8" id="KW-1185">Reference proteome</keyword>
<dbReference type="eggNOG" id="COG2080">
    <property type="taxonomic scope" value="Bacteria"/>
</dbReference>
<accession>B1ZW70</accession>
<protein>
    <submittedName>
        <fullName evidence="7">(2Fe-2S)-binding domain protein</fullName>
    </submittedName>
</protein>
<reference evidence="7 8" key="1">
    <citation type="journal article" date="2011" name="J. Bacteriol.">
        <title>Genome sequence of the verrucomicrobium Opitutus terrae PB90-1, an abundant inhabitant of rice paddy soil ecosystems.</title>
        <authorList>
            <person name="van Passel M.W."/>
            <person name="Kant R."/>
            <person name="Palva A."/>
            <person name="Copeland A."/>
            <person name="Lucas S."/>
            <person name="Lapidus A."/>
            <person name="Glavina del Rio T."/>
            <person name="Pitluck S."/>
            <person name="Goltsman E."/>
            <person name="Clum A."/>
            <person name="Sun H."/>
            <person name="Schmutz J."/>
            <person name="Larimer F.W."/>
            <person name="Land M.L."/>
            <person name="Hauser L."/>
            <person name="Kyrpides N."/>
            <person name="Mikhailova N."/>
            <person name="Richardson P.P."/>
            <person name="Janssen P.H."/>
            <person name="de Vos W.M."/>
            <person name="Smidt H."/>
        </authorList>
    </citation>
    <scope>NUCLEOTIDE SEQUENCE [LARGE SCALE GENOMIC DNA]</scope>
    <source>
        <strain evidence="8">DSM 11246 / JCM 15787 / PB90-1</strain>
    </source>
</reference>
<dbReference type="SUPFAM" id="SSF47741">
    <property type="entry name" value="CO dehydrogenase ISP C-domain like"/>
    <property type="match status" value="1"/>
</dbReference>
<dbReference type="PROSITE" id="PS51085">
    <property type="entry name" value="2FE2S_FER_2"/>
    <property type="match status" value="1"/>
</dbReference>
<evidence type="ECO:0000256" key="3">
    <source>
        <dbReference type="ARBA" id="ARBA00023002"/>
    </source>
</evidence>
<dbReference type="InterPro" id="IPR001041">
    <property type="entry name" value="2Fe-2S_ferredoxin-type"/>
</dbReference>
<keyword evidence="4" id="KW-0408">Iron</keyword>
<dbReference type="FunFam" id="1.10.150.120:FF:000003">
    <property type="entry name" value="Carbon monoxide dehydrogenase, small subunit"/>
    <property type="match status" value="1"/>
</dbReference>
<keyword evidence="3" id="KW-0560">Oxidoreductase</keyword>
<dbReference type="Pfam" id="PF01799">
    <property type="entry name" value="Fer2_2"/>
    <property type="match status" value="1"/>
</dbReference>
<proteinExistence type="predicted"/>
<dbReference type="FunFam" id="3.10.20.30:FF:000020">
    <property type="entry name" value="Xanthine dehydrogenase iron-sulfur subunit"/>
    <property type="match status" value="1"/>
</dbReference>
<keyword evidence="1" id="KW-0001">2Fe-2S</keyword>
<dbReference type="InterPro" id="IPR006058">
    <property type="entry name" value="2Fe2S_fd_BS"/>
</dbReference>
<dbReference type="HOGENOM" id="CLU_052511_3_0_0"/>
<evidence type="ECO:0000256" key="5">
    <source>
        <dbReference type="ARBA" id="ARBA00023014"/>
    </source>
</evidence>
<dbReference type="GO" id="GO:0051537">
    <property type="term" value="F:2 iron, 2 sulfur cluster binding"/>
    <property type="evidence" value="ECO:0007669"/>
    <property type="project" value="UniProtKB-KW"/>
</dbReference>
<dbReference type="Proteomes" id="UP000007013">
    <property type="component" value="Chromosome"/>
</dbReference>
<evidence type="ECO:0000256" key="2">
    <source>
        <dbReference type="ARBA" id="ARBA00022723"/>
    </source>
</evidence>
<evidence type="ECO:0000256" key="4">
    <source>
        <dbReference type="ARBA" id="ARBA00023004"/>
    </source>
</evidence>
<sequence length="163" mass="17353">MPKYTLHVNGQSRTVDVAADTPLLWVLRDHLELVGTKYGCGIGQCGACTVHLDGVPTRSCLTPVSTATSMQITTIEGLAADAAHLHPVQQAWIDLDVAQCGYCQAGQIMTAAALLKRNPQPTDTDIDDAMAGNLCRCATYYRIRQAIKHAAGMSDGAKQEAVA</sequence>
<dbReference type="KEGG" id="ote:Oter_2803"/>
<dbReference type="GO" id="GO:0046872">
    <property type="term" value="F:metal ion binding"/>
    <property type="evidence" value="ECO:0007669"/>
    <property type="project" value="UniProtKB-KW"/>
</dbReference>
<dbReference type="Gene3D" id="3.10.20.30">
    <property type="match status" value="1"/>
</dbReference>
<evidence type="ECO:0000256" key="1">
    <source>
        <dbReference type="ARBA" id="ARBA00022714"/>
    </source>
</evidence>
<gene>
    <name evidence="7" type="ordered locus">Oter_2803</name>
</gene>
<dbReference type="Gene3D" id="1.10.150.120">
    <property type="entry name" value="[2Fe-2S]-binding domain"/>
    <property type="match status" value="1"/>
</dbReference>
<dbReference type="CDD" id="cd00207">
    <property type="entry name" value="fer2"/>
    <property type="match status" value="1"/>
</dbReference>
<dbReference type="EMBL" id="CP001032">
    <property type="protein sequence ID" value="ACB76084.1"/>
    <property type="molecule type" value="Genomic_DNA"/>
</dbReference>
<dbReference type="InterPro" id="IPR012675">
    <property type="entry name" value="Beta-grasp_dom_sf"/>
</dbReference>
<dbReference type="InterPro" id="IPR036884">
    <property type="entry name" value="2Fe-2S-bd_dom_sf"/>
</dbReference>